<sequence length="601" mass="70477">MYLKIFVIALLSKTVQTIFKIQLREPSNKYDHLFESIISCRYVNKIVFLIDEDMKDQIMDMNYITQNIPYNLSVLLIGSDTKKTKSRSFWSRFSRFIFYSMETLYVIMQPRNDRILNFTKLSLFSHLKAYPQLSCSKFLIVTHEMESIRDIQATLHDAWQNKILDLTVLQDRKIDPSCISKAVFHTYNPFFRIYHEHCFRLSSIVFPRKLQDLNRYPINVLIMDFPPITNLKCDYEPNVTCEVEGIEFDIMKILSLTMNFQINVVPVFSNATGPFIYNIGYANDTALRAANVDLRGNHFFPFENDETFHARASTMILFDEICAIVPILHNRYFNINPDKIVFAVIVIMSICLLIYVLKHCLNFEKKYWDVFYILITFLNAASLRMPIRNFERILFLLVIILAHFFSSFFVRQLIDFKVSIDNEIPLNTPKDFAESDLSVVFNHIFIPKIVDPDDTFFNHLINKSVSNADDKDCINKLGTKFNAVCITHRKLAESINKKNIRFSGNKTPVFKIAKPCFWSGGLVMALEMKSPYIERINSILLLIAQGNLYHQFQELKSFQEYKYIKGEYEAQDQELLIQLRRILMLGYIVSICIFITELFKY</sequence>
<evidence type="ECO:0000256" key="8">
    <source>
        <dbReference type="SAM" id="Phobius"/>
    </source>
</evidence>
<evidence type="ECO:0000256" key="9">
    <source>
        <dbReference type="SAM" id="SignalP"/>
    </source>
</evidence>
<keyword evidence="7" id="KW-0325">Glycoprotein</keyword>
<dbReference type="InterPro" id="IPR052192">
    <property type="entry name" value="Insect_Ionotropic_Sensory_Rcpt"/>
</dbReference>
<keyword evidence="6" id="KW-0675">Receptor</keyword>
<name>A0A7M7TA46_NASVI</name>
<dbReference type="PANTHER" id="PTHR42643">
    <property type="entry name" value="IONOTROPIC RECEPTOR 20A-RELATED"/>
    <property type="match status" value="1"/>
</dbReference>
<comment type="subcellular location">
    <subcellularLocation>
        <location evidence="1">Cell membrane</location>
        <topology evidence="1">Multi-pass membrane protein</topology>
    </subcellularLocation>
</comment>
<accession>A0A7M7TA46</accession>
<dbReference type="EnsemblMetazoa" id="XM_031930300">
    <property type="protein sequence ID" value="XP_031786160"/>
    <property type="gene ID" value="LOC116417408"/>
</dbReference>
<keyword evidence="5 8" id="KW-0472">Membrane</keyword>
<evidence type="ECO:0000256" key="6">
    <source>
        <dbReference type="ARBA" id="ARBA00023170"/>
    </source>
</evidence>
<keyword evidence="9" id="KW-0732">Signal</keyword>
<dbReference type="GO" id="GO:0005886">
    <property type="term" value="C:plasma membrane"/>
    <property type="evidence" value="ECO:0007669"/>
    <property type="project" value="UniProtKB-SubCell"/>
</dbReference>
<keyword evidence="4 8" id="KW-1133">Transmembrane helix</keyword>
<protein>
    <submittedName>
        <fullName evidence="10">Uncharacterized protein</fullName>
    </submittedName>
</protein>
<keyword evidence="2" id="KW-1003">Cell membrane</keyword>
<dbReference type="KEGG" id="nvi:116417408"/>
<feature type="transmembrane region" description="Helical" evidence="8">
    <location>
        <begin position="582"/>
        <end position="599"/>
    </location>
</feature>
<dbReference type="RefSeq" id="XP_031786160.1">
    <property type="nucleotide sequence ID" value="XM_031930300.2"/>
</dbReference>
<evidence type="ECO:0000313" key="10">
    <source>
        <dbReference type="EnsemblMetazoa" id="XP_031786160"/>
    </source>
</evidence>
<dbReference type="PANTHER" id="PTHR42643:SF24">
    <property type="entry name" value="IONOTROPIC RECEPTOR 60A"/>
    <property type="match status" value="1"/>
</dbReference>
<feature type="transmembrane region" description="Helical" evidence="8">
    <location>
        <begin position="340"/>
        <end position="357"/>
    </location>
</feature>
<evidence type="ECO:0000256" key="7">
    <source>
        <dbReference type="ARBA" id="ARBA00023180"/>
    </source>
</evidence>
<dbReference type="SUPFAM" id="SSF53850">
    <property type="entry name" value="Periplasmic binding protein-like II"/>
    <property type="match status" value="1"/>
</dbReference>
<organism evidence="10 11">
    <name type="scientific">Nasonia vitripennis</name>
    <name type="common">Parasitic wasp</name>
    <dbReference type="NCBI Taxonomy" id="7425"/>
    <lineage>
        <taxon>Eukaryota</taxon>
        <taxon>Metazoa</taxon>
        <taxon>Ecdysozoa</taxon>
        <taxon>Arthropoda</taxon>
        <taxon>Hexapoda</taxon>
        <taxon>Insecta</taxon>
        <taxon>Pterygota</taxon>
        <taxon>Neoptera</taxon>
        <taxon>Endopterygota</taxon>
        <taxon>Hymenoptera</taxon>
        <taxon>Apocrita</taxon>
        <taxon>Proctotrupomorpha</taxon>
        <taxon>Chalcidoidea</taxon>
        <taxon>Pteromalidae</taxon>
        <taxon>Pteromalinae</taxon>
        <taxon>Nasonia</taxon>
    </lineage>
</organism>
<evidence type="ECO:0000256" key="2">
    <source>
        <dbReference type="ARBA" id="ARBA00022475"/>
    </source>
</evidence>
<feature type="chain" id="PRO_5029669009" evidence="9">
    <location>
        <begin position="18"/>
        <end position="601"/>
    </location>
</feature>
<evidence type="ECO:0000256" key="4">
    <source>
        <dbReference type="ARBA" id="ARBA00022989"/>
    </source>
</evidence>
<feature type="transmembrane region" description="Helical" evidence="8">
    <location>
        <begin position="393"/>
        <end position="410"/>
    </location>
</feature>
<feature type="signal peptide" evidence="9">
    <location>
        <begin position="1"/>
        <end position="17"/>
    </location>
</feature>
<dbReference type="GeneID" id="116417408"/>
<evidence type="ECO:0000256" key="1">
    <source>
        <dbReference type="ARBA" id="ARBA00004651"/>
    </source>
</evidence>
<keyword evidence="3 8" id="KW-0812">Transmembrane</keyword>
<dbReference type="Proteomes" id="UP000002358">
    <property type="component" value="Chromosome 4"/>
</dbReference>
<feature type="transmembrane region" description="Helical" evidence="8">
    <location>
        <begin position="369"/>
        <end position="387"/>
    </location>
</feature>
<evidence type="ECO:0000256" key="5">
    <source>
        <dbReference type="ARBA" id="ARBA00023136"/>
    </source>
</evidence>
<dbReference type="InParanoid" id="A0A7M7TA46"/>
<proteinExistence type="predicted"/>
<dbReference type="OrthoDB" id="7696986at2759"/>
<reference evidence="10" key="1">
    <citation type="submission" date="2021-01" db="UniProtKB">
        <authorList>
            <consortium name="EnsemblMetazoa"/>
        </authorList>
    </citation>
    <scope>IDENTIFICATION</scope>
</reference>
<evidence type="ECO:0000256" key="3">
    <source>
        <dbReference type="ARBA" id="ARBA00022692"/>
    </source>
</evidence>
<dbReference type="AlphaFoldDB" id="A0A7M7TA46"/>
<evidence type="ECO:0000313" key="11">
    <source>
        <dbReference type="Proteomes" id="UP000002358"/>
    </source>
</evidence>
<keyword evidence="11" id="KW-1185">Reference proteome</keyword>